<organism evidence="3 4">
    <name type="scientific">Polysphondylium violaceum</name>
    <dbReference type="NCBI Taxonomy" id="133409"/>
    <lineage>
        <taxon>Eukaryota</taxon>
        <taxon>Amoebozoa</taxon>
        <taxon>Evosea</taxon>
        <taxon>Eumycetozoa</taxon>
        <taxon>Dictyostelia</taxon>
        <taxon>Dictyosteliales</taxon>
        <taxon>Dictyosteliaceae</taxon>
        <taxon>Polysphondylium</taxon>
    </lineage>
</organism>
<dbReference type="SUPFAM" id="SSF47473">
    <property type="entry name" value="EF-hand"/>
    <property type="match status" value="1"/>
</dbReference>
<evidence type="ECO:0000259" key="2">
    <source>
        <dbReference type="PROSITE" id="PS50222"/>
    </source>
</evidence>
<keyword evidence="4" id="KW-1185">Reference proteome</keyword>
<dbReference type="EMBL" id="AJWJ01000415">
    <property type="protein sequence ID" value="KAF2071076.1"/>
    <property type="molecule type" value="Genomic_DNA"/>
</dbReference>
<dbReference type="InterPro" id="IPR052591">
    <property type="entry name" value="CML21-like"/>
</dbReference>
<evidence type="ECO:0000313" key="3">
    <source>
        <dbReference type="EMBL" id="KAF2071076.1"/>
    </source>
</evidence>
<sequence>MSQFEQQVEKDIQNFLKLYDSNKDGEITKAEMVKYFTDKQNRNPNRLTERIFAIYDKDKNGIITTEEIRGNSIKMKTEMVDTSGDGFISFEELVEDFKKQKADEPELLAGFFFESLDRNNDKKISRGELRRYFEASHTKPQQ</sequence>
<dbReference type="Gene3D" id="1.10.238.10">
    <property type="entry name" value="EF-hand"/>
    <property type="match status" value="2"/>
</dbReference>
<dbReference type="PANTHER" id="PTHR23064">
    <property type="entry name" value="TROPONIN"/>
    <property type="match status" value="1"/>
</dbReference>
<dbReference type="InterPro" id="IPR018247">
    <property type="entry name" value="EF_Hand_1_Ca_BS"/>
</dbReference>
<protein>
    <recommendedName>
        <fullName evidence="2">EF-hand domain-containing protein</fullName>
    </recommendedName>
</protein>
<dbReference type="GO" id="GO:0005509">
    <property type="term" value="F:calcium ion binding"/>
    <property type="evidence" value="ECO:0007669"/>
    <property type="project" value="InterPro"/>
</dbReference>
<evidence type="ECO:0000256" key="1">
    <source>
        <dbReference type="ARBA" id="ARBA00022837"/>
    </source>
</evidence>
<name>A0A8J4PQK4_9MYCE</name>
<keyword evidence="1" id="KW-0106">Calcium</keyword>
<dbReference type="AlphaFoldDB" id="A0A8J4PQK4"/>
<feature type="domain" description="EF-hand" evidence="2">
    <location>
        <begin position="78"/>
        <end position="103"/>
    </location>
</feature>
<dbReference type="InterPro" id="IPR011992">
    <property type="entry name" value="EF-hand-dom_pair"/>
</dbReference>
<evidence type="ECO:0000313" key="4">
    <source>
        <dbReference type="Proteomes" id="UP000695562"/>
    </source>
</evidence>
<accession>A0A8J4PQK4</accession>
<dbReference type="OrthoDB" id="20736at2759"/>
<feature type="domain" description="EF-hand" evidence="2">
    <location>
        <begin position="7"/>
        <end position="42"/>
    </location>
</feature>
<reference evidence="3" key="1">
    <citation type="submission" date="2020-01" db="EMBL/GenBank/DDBJ databases">
        <title>Development of genomics and gene disruption for Polysphondylium violaceum indicates a role for the polyketide synthase stlB in stalk morphogenesis.</title>
        <authorList>
            <person name="Narita B."/>
            <person name="Kawabe Y."/>
            <person name="Kin K."/>
            <person name="Saito T."/>
            <person name="Gibbs R."/>
            <person name="Kuspa A."/>
            <person name="Muzny D."/>
            <person name="Queller D."/>
            <person name="Richards S."/>
            <person name="Strassman J."/>
            <person name="Sucgang R."/>
            <person name="Worley K."/>
            <person name="Schaap P."/>
        </authorList>
    </citation>
    <scope>NUCLEOTIDE SEQUENCE</scope>
    <source>
        <strain evidence="3">QSvi11</strain>
    </source>
</reference>
<comment type="caution">
    <text evidence="3">The sequence shown here is derived from an EMBL/GenBank/DDBJ whole genome shotgun (WGS) entry which is preliminary data.</text>
</comment>
<gene>
    <name evidence="3" type="ORF">CYY_007597</name>
</gene>
<dbReference type="PROSITE" id="PS50222">
    <property type="entry name" value="EF_HAND_2"/>
    <property type="match status" value="3"/>
</dbReference>
<dbReference type="InterPro" id="IPR002048">
    <property type="entry name" value="EF_hand_dom"/>
</dbReference>
<dbReference type="Pfam" id="PF13202">
    <property type="entry name" value="EF-hand_5"/>
    <property type="match status" value="1"/>
</dbReference>
<proteinExistence type="predicted"/>
<feature type="domain" description="EF-hand" evidence="2">
    <location>
        <begin position="104"/>
        <end position="139"/>
    </location>
</feature>
<dbReference type="PROSITE" id="PS00018">
    <property type="entry name" value="EF_HAND_1"/>
    <property type="match status" value="3"/>
</dbReference>
<dbReference type="Pfam" id="PF13499">
    <property type="entry name" value="EF-hand_7"/>
    <property type="match status" value="1"/>
</dbReference>
<dbReference type="SMART" id="SM00054">
    <property type="entry name" value="EFh"/>
    <property type="match status" value="4"/>
</dbReference>
<dbReference type="Proteomes" id="UP000695562">
    <property type="component" value="Unassembled WGS sequence"/>
</dbReference>